<feature type="compositionally biased region" description="Gly residues" evidence="1">
    <location>
        <begin position="268"/>
        <end position="277"/>
    </location>
</feature>
<dbReference type="AlphaFoldDB" id="A0AA38XLJ2"/>
<evidence type="ECO:0000256" key="1">
    <source>
        <dbReference type="SAM" id="MobiDB-lite"/>
    </source>
</evidence>
<gene>
    <name evidence="3" type="ORF">H2200_001380</name>
</gene>
<feature type="region of interest" description="Disordered" evidence="1">
    <location>
        <begin position="169"/>
        <end position="408"/>
    </location>
</feature>
<accession>A0AA38XLJ2</accession>
<feature type="compositionally biased region" description="Pro residues" evidence="1">
    <location>
        <begin position="476"/>
        <end position="487"/>
    </location>
</feature>
<keyword evidence="2" id="KW-0812">Transmembrane</keyword>
<evidence type="ECO:0000256" key="2">
    <source>
        <dbReference type="SAM" id="Phobius"/>
    </source>
</evidence>
<keyword evidence="2" id="KW-0472">Membrane</keyword>
<feature type="region of interest" description="Disordered" evidence="1">
    <location>
        <begin position="1"/>
        <end position="49"/>
    </location>
</feature>
<dbReference type="EMBL" id="JAPDRK010000002">
    <property type="protein sequence ID" value="KAJ9615305.1"/>
    <property type="molecule type" value="Genomic_DNA"/>
</dbReference>
<evidence type="ECO:0000313" key="3">
    <source>
        <dbReference type="EMBL" id="KAJ9615305.1"/>
    </source>
</evidence>
<protein>
    <submittedName>
        <fullName evidence="3">Uncharacterized protein</fullName>
    </submittedName>
</protein>
<organism evidence="3 4">
    <name type="scientific">Cladophialophora chaetospira</name>
    <dbReference type="NCBI Taxonomy" id="386627"/>
    <lineage>
        <taxon>Eukaryota</taxon>
        <taxon>Fungi</taxon>
        <taxon>Dikarya</taxon>
        <taxon>Ascomycota</taxon>
        <taxon>Pezizomycotina</taxon>
        <taxon>Eurotiomycetes</taxon>
        <taxon>Chaetothyriomycetidae</taxon>
        <taxon>Chaetothyriales</taxon>
        <taxon>Herpotrichiellaceae</taxon>
        <taxon>Cladophialophora</taxon>
    </lineage>
</organism>
<reference evidence="3" key="1">
    <citation type="submission" date="2022-10" db="EMBL/GenBank/DDBJ databases">
        <title>Culturing micro-colonial fungi from biological soil crusts in the Mojave desert and describing Neophaeococcomyces mojavensis, and introducing the new genera and species Taxawa tesnikishii.</title>
        <authorList>
            <person name="Kurbessoian T."/>
            <person name="Stajich J.E."/>
        </authorList>
    </citation>
    <scope>NUCLEOTIDE SEQUENCE</scope>
    <source>
        <strain evidence="3">TK_41</strain>
    </source>
</reference>
<evidence type="ECO:0000313" key="4">
    <source>
        <dbReference type="Proteomes" id="UP001172673"/>
    </source>
</evidence>
<keyword evidence="4" id="KW-1185">Reference proteome</keyword>
<dbReference type="Proteomes" id="UP001172673">
    <property type="component" value="Unassembled WGS sequence"/>
</dbReference>
<feature type="compositionally biased region" description="Polar residues" evidence="1">
    <location>
        <begin position="233"/>
        <end position="262"/>
    </location>
</feature>
<keyword evidence="2" id="KW-1133">Transmembrane helix</keyword>
<feature type="compositionally biased region" description="Basic residues" evidence="1">
    <location>
        <begin position="1"/>
        <end position="12"/>
    </location>
</feature>
<proteinExistence type="predicted"/>
<name>A0AA38XLJ2_9EURO</name>
<feature type="compositionally biased region" description="Low complexity" evidence="1">
    <location>
        <begin position="183"/>
        <end position="195"/>
    </location>
</feature>
<feature type="compositionally biased region" description="Pro residues" evidence="1">
    <location>
        <begin position="343"/>
        <end position="353"/>
    </location>
</feature>
<sequence length="598" mass="62448">MLRHGLGVHRRAPQNTSTLPPRIDNPTASLIPSIGTDGIPTANPTGNGPIATAQAVSGFTTITELQTRAQNSGTGQITFTTEVTKTITDSAEYASITSAAAASASSTVRTTTSTTSAAATSSAAAKQSSSNLSTLIPAIVVPVAVVLLASLGVFWFIMRRRHRRELQSQPEFVMTGKGEKLSSRSSSSRSNTSNSAAFEKKSPTIVQKELPSAISPPTAASEWPSPRVGIASKPQTPRESNFTGQDQQNRSLDQQRSLTANSPYRGFRGPGQGGPGYGPRPATAGRAGPPPPGPRPATAGRAGPPGPGRDPGANRNRSNSTPGQRGPPPPRSGPSPVSRTAPSPVPRSGPSPVPQHLRPTTSPQPPPSSFRFRDPSPNMNHSNRAQAPSRLVAAPPPGAFNGASSISQYSPIVKETPVISNMLAGKKAPPPINTTDVRDGAKSPGSSSPPDHGLTEENLRIARLANSSRLGYTPAEPSPSPKLPPPATRSQLIPRESPKEQQDRFFGNGGNNQSGQPTSRYTSKRASVVSDAEEYEDIDAKSDVSSLNEFERFDFGAGIGSGRGSPAANSLTYFAATNSPATSERGSAFGTATIHERW</sequence>
<comment type="caution">
    <text evidence="3">The sequence shown here is derived from an EMBL/GenBank/DDBJ whole genome shotgun (WGS) entry which is preliminary data.</text>
</comment>
<feature type="compositionally biased region" description="Polar residues" evidence="1">
    <location>
        <begin position="513"/>
        <end position="525"/>
    </location>
</feature>
<feature type="region of interest" description="Disordered" evidence="1">
    <location>
        <begin position="423"/>
        <end position="532"/>
    </location>
</feature>
<feature type="transmembrane region" description="Helical" evidence="2">
    <location>
        <begin position="135"/>
        <end position="157"/>
    </location>
</feature>